<dbReference type="Gene3D" id="1.25.40.10">
    <property type="entry name" value="Tetratricopeptide repeat domain"/>
    <property type="match status" value="1"/>
</dbReference>
<dbReference type="KEGG" id="hhk:HH1059_02200"/>
<organism evidence="9 10">
    <name type="scientific">Halorhodospira halochloris</name>
    <name type="common">Ectothiorhodospira halochloris</name>
    <dbReference type="NCBI Taxonomy" id="1052"/>
    <lineage>
        <taxon>Bacteria</taxon>
        <taxon>Pseudomonadati</taxon>
        <taxon>Pseudomonadota</taxon>
        <taxon>Gammaproteobacteria</taxon>
        <taxon>Chromatiales</taxon>
        <taxon>Ectothiorhodospiraceae</taxon>
        <taxon>Halorhodospira</taxon>
    </lineage>
</organism>
<comment type="subunit">
    <text evidence="6">Part of the Bam complex.</text>
</comment>
<dbReference type="HAMAP" id="MF_00922">
    <property type="entry name" value="OM_assembly_BamD"/>
    <property type="match status" value="1"/>
</dbReference>
<dbReference type="CDD" id="cd15830">
    <property type="entry name" value="BamD"/>
    <property type="match status" value="1"/>
</dbReference>
<dbReference type="PANTHER" id="PTHR37423:SF1">
    <property type="entry name" value="OUTER MEMBRANE PROTEIN ASSEMBLY FACTOR BAMD"/>
    <property type="match status" value="1"/>
</dbReference>
<keyword evidence="1 6" id="KW-0732">Signal</keyword>
<name>A0A0X8X7G3_HALHR</name>
<evidence type="ECO:0000256" key="1">
    <source>
        <dbReference type="ARBA" id="ARBA00022729"/>
    </source>
</evidence>
<dbReference type="AlphaFoldDB" id="A0A0X8X7G3"/>
<keyword evidence="2 6" id="KW-0472">Membrane</keyword>
<dbReference type="SUPFAM" id="SSF48452">
    <property type="entry name" value="TPR-like"/>
    <property type="match status" value="1"/>
</dbReference>
<keyword evidence="4 6" id="KW-0998">Cell outer membrane</keyword>
<evidence type="ECO:0000313" key="9">
    <source>
        <dbReference type="EMBL" id="BAU56896.1"/>
    </source>
</evidence>
<accession>A0A0X8X7G3</accession>
<comment type="similarity">
    <text evidence="6">Belongs to the BamD family.</text>
</comment>
<evidence type="ECO:0000256" key="3">
    <source>
        <dbReference type="ARBA" id="ARBA00023139"/>
    </source>
</evidence>
<dbReference type="InterPro" id="IPR011990">
    <property type="entry name" value="TPR-like_helical_dom_sf"/>
</dbReference>
<keyword evidence="5 6" id="KW-0449">Lipoprotein</keyword>
<comment type="function">
    <text evidence="6">Part of the outer membrane protein assembly complex, which is involved in assembly and insertion of beta-barrel proteins into the outer membrane.</text>
</comment>
<feature type="signal peptide" evidence="7">
    <location>
        <begin position="1"/>
        <end position="25"/>
    </location>
</feature>
<keyword evidence="10" id="KW-1185">Reference proteome</keyword>
<dbReference type="Proteomes" id="UP000218890">
    <property type="component" value="Chromosome"/>
</dbReference>
<dbReference type="RefSeq" id="WP_231901977.1">
    <property type="nucleotide sequence ID" value="NZ_AP017372.2"/>
</dbReference>
<dbReference type="Pfam" id="PF13525">
    <property type="entry name" value="YfiO"/>
    <property type="match status" value="1"/>
</dbReference>
<feature type="domain" description="Outer membrane lipoprotein BamD-like" evidence="8">
    <location>
        <begin position="36"/>
        <end position="236"/>
    </location>
</feature>
<evidence type="ECO:0000259" key="8">
    <source>
        <dbReference type="Pfam" id="PF13525"/>
    </source>
</evidence>
<sequence length="257" mass="28737">MLRWITRCTLMIALLLGTAGLGGCAGTPEDSAEVGVAQLYDRAMDSLGSGNYSEAINRFESLIARYPFGDYSVQSQLMIIYAHHLAGQHQSAIAAADRFIRMHPQDENVAYAIYMRGVSRQSIGPGGLGQLLGVDANLRDPEPKRRAFFDFQELVRDFPDSEYTDNAYERMEDIREQLAAYELYITDFYLERGAYIAAANRAGRIISGYPGTAVVDDAMQKLADSYRGLELYELGDEVEQEIARRHEVDVEDVPDIE</sequence>
<evidence type="ECO:0000256" key="6">
    <source>
        <dbReference type="HAMAP-Rule" id="MF_00922"/>
    </source>
</evidence>
<protein>
    <recommendedName>
        <fullName evidence="6">Outer membrane protein assembly factor BamD</fullName>
    </recommendedName>
</protein>
<reference evidence="9" key="1">
    <citation type="submission" date="2016-02" db="EMBL/GenBank/DDBJ databases">
        <title>Halorhodospira halochloris DSM-1059 complete genome, version 2.</title>
        <authorList>
            <person name="Tsukatani Y."/>
        </authorList>
    </citation>
    <scope>NUCLEOTIDE SEQUENCE</scope>
    <source>
        <strain evidence="9">DSM 1059</strain>
    </source>
</reference>
<gene>
    <name evidence="6" type="primary">bamD</name>
    <name evidence="9" type="synonym">bamD_1</name>
    <name evidence="9" type="ORF">HH1059_02200</name>
</gene>
<evidence type="ECO:0000256" key="4">
    <source>
        <dbReference type="ARBA" id="ARBA00023237"/>
    </source>
</evidence>
<dbReference type="EMBL" id="AP017372">
    <property type="protein sequence ID" value="BAU56896.1"/>
    <property type="molecule type" value="Genomic_DNA"/>
</dbReference>
<dbReference type="PROSITE" id="PS51257">
    <property type="entry name" value="PROKAR_LIPOPROTEIN"/>
    <property type="match status" value="1"/>
</dbReference>
<dbReference type="NCBIfam" id="TIGR03302">
    <property type="entry name" value="OM_YfiO"/>
    <property type="match status" value="1"/>
</dbReference>
<keyword evidence="3 6" id="KW-0564">Palmitate</keyword>
<evidence type="ECO:0000313" key="10">
    <source>
        <dbReference type="Proteomes" id="UP000218890"/>
    </source>
</evidence>
<dbReference type="InterPro" id="IPR017689">
    <property type="entry name" value="BamD"/>
</dbReference>
<dbReference type="GO" id="GO:0051205">
    <property type="term" value="P:protein insertion into membrane"/>
    <property type="evidence" value="ECO:0007669"/>
    <property type="project" value="UniProtKB-UniRule"/>
</dbReference>
<evidence type="ECO:0000256" key="5">
    <source>
        <dbReference type="ARBA" id="ARBA00023288"/>
    </source>
</evidence>
<dbReference type="GO" id="GO:0043165">
    <property type="term" value="P:Gram-negative-bacterium-type cell outer membrane assembly"/>
    <property type="evidence" value="ECO:0007669"/>
    <property type="project" value="UniProtKB-UniRule"/>
</dbReference>
<dbReference type="PANTHER" id="PTHR37423">
    <property type="entry name" value="SOLUBLE LYTIC MUREIN TRANSGLYCOSYLASE-RELATED"/>
    <property type="match status" value="1"/>
</dbReference>
<feature type="chain" id="PRO_5008998230" description="Outer membrane protein assembly factor BamD" evidence="7">
    <location>
        <begin position="26"/>
        <end position="257"/>
    </location>
</feature>
<proteinExistence type="inferred from homology"/>
<evidence type="ECO:0000256" key="2">
    <source>
        <dbReference type="ARBA" id="ARBA00023136"/>
    </source>
</evidence>
<evidence type="ECO:0000256" key="7">
    <source>
        <dbReference type="SAM" id="SignalP"/>
    </source>
</evidence>
<dbReference type="GO" id="GO:1990063">
    <property type="term" value="C:Bam protein complex"/>
    <property type="evidence" value="ECO:0007669"/>
    <property type="project" value="TreeGrafter"/>
</dbReference>
<comment type="subcellular location">
    <subcellularLocation>
        <location evidence="6">Cell outer membrane</location>
        <topology evidence="6">Lipid-anchor</topology>
    </subcellularLocation>
</comment>
<dbReference type="InterPro" id="IPR039565">
    <property type="entry name" value="BamD-like"/>
</dbReference>